<dbReference type="InterPro" id="IPR026183">
    <property type="entry name" value="Taxilin_fam"/>
</dbReference>
<reference evidence="4 5" key="1">
    <citation type="submission" date="2016-02" db="EMBL/GenBank/DDBJ databases">
        <title>Complete genome sequence and transcriptome regulation of the pentose utilising yeast Sugiyamaella lignohabitans.</title>
        <authorList>
            <person name="Bellasio M."/>
            <person name="Peymann A."/>
            <person name="Valli M."/>
            <person name="Sipitzky M."/>
            <person name="Graf A."/>
            <person name="Sauer M."/>
            <person name="Marx H."/>
            <person name="Mattanovich D."/>
        </authorList>
    </citation>
    <scope>NUCLEOTIDE SEQUENCE [LARGE SCALE GENOMIC DNA]</scope>
    <source>
        <strain evidence="4 5">CBS 10342</strain>
    </source>
</reference>
<dbReference type="Proteomes" id="UP000189580">
    <property type="component" value="Chromosome b"/>
</dbReference>
<dbReference type="GO" id="GO:0019905">
    <property type="term" value="F:syntaxin binding"/>
    <property type="evidence" value="ECO:0007669"/>
    <property type="project" value="InterPro"/>
</dbReference>
<keyword evidence="5" id="KW-1185">Reference proteome</keyword>
<dbReference type="KEGG" id="slb:AWJ20_3636"/>
<keyword evidence="2" id="KW-0175">Coiled coil</keyword>
<feature type="region of interest" description="Disordered" evidence="3">
    <location>
        <begin position="1"/>
        <end position="59"/>
    </location>
</feature>
<feature type="coiled-coil region" evidence="2">
    <location>
        <begin position="291"/>
        <end position="361"/>
    </location>
</feature>
<dbReference type="EMBL" id="CP014503">
    <property type="protein sequence ID" value="ANB15987.1"/>
    <property type="molecule type" value="Genomic_DNA"/>
</dbReference>
<feature type="coiled-coil region" evidence="2">
    <location>
        <begin position="389"/>
        <end position="416"/>
    </location>
</feature>
<accession>A0A170QYP6</accession>
<feature type="compositionally biased region" description="Polar residues" evidence="3">
    <location>
        <begin position="19"/>
        <end position="53"/>
    </location>
</feature>
<protein>
    <submittedName>
        <fullName evidence="4">Uncharacterized protein</fullName>
    </submittedName>
</protein>
<comment type="similarity">
    <text evidence="1">Belongs to the taxilin family.</text>
</comment>
<proteinExistence type="inferred from homology"/>
<dbReference type="OrthoDB" id="425555at2759"/>
<evidence type="ECO:0000313" key="5">
    <source>
        <dbReference type="Proteomes" id="UP000189580"/>
    </source>
</evidence>
<evidence type="ECO:0000256" key="3">
    <source>
        <dbReference type="SAM" id="MobiDB-lite"/>
    </source>
</evidence>
<feature type="region of interest" description="Disordered" evidence="3">
    <location>
        <begin position="790"/>
        <end position="827"/>
    </location>
</feature>
<feature type="compositionally biased region" description="Basic residues" evidence="3">
    <location>
        <begin position="1"/>
        <end position="10"/>
    </location>
</feature>
<organism evidence="4 5">
    <name type="scientific">Sugiyamaella lignohabitans</name>
    <dbReference type="NCBI Taxonomy" id="796027"/>
    <lineage>
        <taxon>Eukaryota</taxon>
        <taxon>Fungi</taxon>
        <taxon>Dikarya</taxon>
        <taxon>Ascomycota</taxon>
        <taxon>Saccharomycotina</taxon>
        <taxon>Dipodascomycetes</taxon>
        <taxon>Dipodascales</taxon>
        <taxon>Trichomonascaceae</taxon>
        <taxon>Sugiyamaella</taxon>
    </lineage>
</organism>
<sequence>MPSKSKKRRQNLLAKQELVENNKNAGSTSPNTPVENGSTSVTESRPNGSSGEQKTIVDPEMLKAFTKGRPAEASSTVASTTNNNAVVNGHTQEGGQYTGGAYHDEYDEELDPELTKTSIQRLLSDTRHPVLYDVPDHVNLNPRQALSHPMLSMSRDDYVFRQNLVFRELTGHQSWRHKKEADLDNEAEDELLMKMLEIFIAGQDELTYNEYMEQKYIIDIVEEAAESAARYIIANPTLNAKVRALVINYGKLKAQVAKLQGEFLELSAARSVGDRDREHLQTVLAGEVVKRVRLEHICQGMQNKIEQIQSEAERKLDNVGRELDELHSNAREQEKTLDQALANIEKREAEMKARYEEQEKMLQERFKLREEYLISNFKAKTEELQEAFRTKSESQMELIKSEILELRRQVKQVFNNDIAPLVPYDDGHHSNSANTVLEPPDSTGVPELLDLFLKSTSSAGNSQSSAISSTSEISRQEKLKLLMRKFFEQYAAREKYYKSTIRDKDLQIQIYLIRAKQERASAETERKRAQVLRDEVATSAVSLSKALSALKSYVERFAKLDTLVEKLRKMLDGSFDKITELQGLIKTVSKENLRATAMMSRTEKVLEMTSNIADERDSLKAKVGTLENLCRSLANSKTKLQNDLSVQKALVREMRSQAISAVGNVPSIYNEANDSDKRQVDRTAQIHEELERNLDFISPDEAARKSAEHRHFYDLTNQLRKWDDAHPTQEPRSSTALKAFGFKSFDAMDNFVQSPKGVLGTCGEECPLHGIGSIYRPMWDEYISRLPGFEREDDDSTVGSSSAGSSSHTGHTKRFFGPERPPHMQKTIKKKLPSFLSYNIS</sequence>
<evidence type="ECO:0000313" key="4">
    <source>
        <dbReference type="EMBL" id="ANB15987.1"/>
    </source>
</evidence>
<name>A0A170QYP6_9ASCO</name>
<dbReference type="GeneID" id="30035680"/>
<dbReference type="Pfam" id="PF09728">
    <property type="entry name" value="Taxilin"/>
    <property type="match status" value="1"/>
</dbReference>
<evidence type="ECO:0000256" key="1">
    <source>
        <dbReference type="ARBA" id="ARBA00009550"/>
    </source>
</evidence>
<dbReference type="RefSeq" id="XP_018738464.1">
    <property type="nucleotide sequence ID" value="XM_018880667.1"/>
</dbReference>
<evidence type="ECO:0000256" key="2">
    <source>
        <dbReference type="SAM" id="Coils"/>
    </source>
</evidence>
<feature type="compositionally biased region" description="Low complexity" evidence="3">
    <location>
        <begin position="797"/>
        <end position="809"/>
    </location>
</feature>
<gene>
    <name evidence="4" type="ORF">AWJ20_3636</name>
</gene>
<dbReference type="AlphaFoldDB" id="A0A170QYP6"/>